<dbReference type="RefSeq" id="WP_267569004.1">
    <property type="nucleotide sequence ID" value="NZ_JAPNTZ010000020.1"/>
</dbReference>
<dbReference type="Proteomes" id="UP001151002">
    <property type="component" value="Unassembled WGS sequence"/>
</dbReference>
<dbReference type="EMBL" id="JAPNTZ010000020">
    <property type="protein sequence ID" value="MCY1144421.1"/>
    <property type="molecule type" value="Genomic_DNA"/>
</dbReference>
<dbReference type="PANTHER" id="PTHR39428">
    <property type="entry name" value="F420H(2)-DEPENDENT QUINONE REDUCTASE RV1261C"/>
    <property type="match status" value="1"/>
</dbReference>
<dbReference type="Gene3D" id="2.30.110.10">
    <property type="entry name" value="Electron Transport, Fmn-binding Protein, Chain A"/>
    <property type="match status" value="1"/>
</dbReference>
<proteinExistence type="inferred from homology"/>
<dbReference type="SUPFAM" id="SSF50475">
    <property type="entry name" value="FMN-binding split barrel"/>
    <property type="match status" value="1"/>
</dbReference>
<protein>
    <submittedName>
        <fullName evidence="3">Nitroreductase family deazaflavin-dependent oxidoreductase</fullName>
    </submittedName>
</protein>
<keyword evidence="4" id="KW-1185">Reference proteome</keyword>
<dbReference type="PANTHER" id="PTHR39428:SF1">
    <property type="entry name" value="F420H(2)-DEPENDENT QUINONE REDUCTASE RV1261C"/>
    <property type="match status" value="1"/>
</dbReference>
<evidence type="ECO:0000256" key="1">
    <source>
        <dbReference type="ARBA" id="ARBA00008710"/>
    </source>
</evidence>
<organism evidence="3 4">
    <name type="scientific">Paractinoplanes pyxinae</name>
    <dbReference type="NCBI Taxonomy" id="2997416"/>
    <lineage>
        <taxon>Bacteria</taxon>
        <taxon>Bacillati</taxon>
        <taxon>Actinomycetota</taxon>
        <taxon>Actinomycetes</taxon>
        <taxon>Micromonosporales</taxon>
        <taxon>Micromonosporaceae</taxon>
        <taxon>Paractinoplanes</taxon>
    </lineage>
</organism>
<name>A0ABT4BD81_9ACTN</name>
<dbReference type="InterPro" id="IPR004378">
    <property type="entry name" value="F420H2_quin_Rdtase"/>
</dbReference>
<comment type="catalytic activity">
    <reaction evidence="2">
        <text>oxidized coenzyme F420-(gamma-L-Glu)(n) + a quinol + H(+) = reduced coenzyme F420-(gamma-L-Glu)(n) + a quinone</text>
        <dbReference type="Rhea" id="RHEA:39663"/>
        <dbReference type="Rhea" id="RHEA-COMP:12939"/>
        <dbReference type="Rhea" id="RHEA-COMP:14378"/>
        <dbReference type="ChEBI" id="CHEBI:15378"/>
        <dbReference type="ChEBI" id="CHEBI:24646"/>
        <dbReference type="ChEBI" id="CHEBI:132124"/>
        <dbReference type="ChEBI" id="CHEBI:133980"/>
        <dbReference type="ChEBI" id="CHEBI:139511"/>
    </reaction>
</comment>
<gene>
    <name evidence="3" type="ORF">OWR29_41040</name>
</gene>
<dbReference type="InterPro" id="IPR012349">
    <property type="entry name" value="Split_barrel_FMN-bd"/>
</dbReference>
<evidence type="ECO:0000313" key="3">
    <source>
        <dbReference type="EMBL" id="MCY1144421.1"/>
    </source>
</evidence>
<comment type="caution">
    <text evidence="3">The sequence shown here is derived from an EMBL/GenBank/DDBJ whole genome shotgun (WGS) entry which is preliminary data.</text>
</comment>
<comment type="similarity">
    <text evidence="1">Belongs to the F420H(2)-dependent quinone reductase family.</text>
</comment>
<dbReference type="NCBIfam" id="TIGR00026">
    <property type="entry name" value="hi_GC_TIGR00026"/>
    <property type="match status" value="1"/>
</dbReference>
<accession>A0ABT4BD81</accession>
<evidence type="ECO:0000256" key="2">
    <source>
        <dbReference type="ARBA" id="ARBA00049106"/>
    </source>
</evidence>
<reference evidence="3" key="1">
    <citation type="submission" date="2022-11" db="EMBL/GenBank/DDBJ databases">
        <authorList>
            <person name="Somphong A."/>
            <person name="Phongsopitanun W."/>
        </authorList>
    </citation>
    <scope>NUCLEOTIDE SEQUENCE</scope>
    <source>
        <strain evidence="3">Pm04-4</strain>
    </source>
</reference>
<evidence type="ECO:0000313" key="4">
    <source>
        <dbReference type="Proteomes" id="UP001151002"/>
    </source>
</evidence>
<sequence length="138" mass="14812">MPNPFNQQIIDEFRANKGRVGGPFAGSTLILLTTRGARSGRPHTTPLGPLPDGDRLLVIASAAGAPHHPDWFHNIRTNPQVTVETGAETYEATAIPLTGEDRDKAFARAAADDPGWSDYQSKTTRTIPVVALVRVSAD</sequence>
<dbReference type="Pfam" id="PF04075">
    <property type="entry name" value="F420H2_quin_red"/>
    <property type="match status" value="1"/>
</dbReference>